<feature type="signal peptide" evidence="6">
    <location>
        <begin position="1"/>
        <end position="23"/>
    </location>
</feature>
<dbReference type="Pfam" id="PF07980">
    <property type="entry name" value="SusD_RagB"/>
    <property type="match status" value="1"/>
</dbReference>
<dbReference type="RefSeq" id="WP_097132306.1">
    <property type="nucleotide sequence ID" value="NZ_OCMT01000002.1"/>
</dbReference>
<feature type="chain" id="PRO_5011973182" evidence="6">
    <location>
        <begin position="24"/>
        <end position="603"/>
    </location>
</feature>
<evidence type="ECO:0000256" key="1">
    <source>
        <dbReference type="ARBA" id="ARBA00004442"/>
    </source>
</evidence>
<proteinExistence type="inferred from homology"/>
<evidence type="ECO:0000259" key="8">
    <source>
        <dbReference type="Pfam" id="PF14322"/>
    </source>
</evidence>
<evidence type="ECO:0000256" key="5">
    <source>
        <dbReference type="ARBA" id="ARBA00023237"/>
    </source>
</evidence>
<keyword evidence="5" id="KW-0998">Cell outer membrane</keyword>
<sequence length="603" mass="67572">MKKINYIGLFLAALVMLNSCKNALDAPLKSSIEDKELYSTVRLAEGVITGILQTFAETNSYRGRYIALYGSNTDTEMLSGATSFTAEKSRMGNYNTNVNNTQMNASTNVYAMLYSGIERANLAIKGFKTHGDIENNAQLAQLYGEVLTLRAFMYMDLIKGFGNVPARFEPVSNETLNLPRSDMDVVYKQIIGDLAEAEKYLAWPNATNRTRTVENINKAFAKGLRARIALMAGGYNMHLDGTTRLSTDPDLARNKMYQIVKDECLQLINENRGTLMPSFQTVFQNLCKEVLTAGQESMWELPFAEGRGRVIFDLGVRHADKDKYTGQARGGNVLVNPTVWYEYDKEDTRRNVSVTPYGWGPASPTTAKQAISTLSTMYLGKYRYEWMARRVTSDNDDGVNWMVMRFADVILMAAEAINEIDGPAAALPQVKKIVDRAYGSNTANAAAYMTYAASFADKQQFLDNVIAKQRALEFVGEMIRKQDLIRWNKLDAALATNRTNLQDLHNRVNNYAQWPTKVYWKLNADNETLDIYGLDKGDTDVIGAAKTGYTGVDWKLSTTVSGTSVETWNSLYVKQPSKQPHWPIWQVFLEASDGKLNNSYLGL</sequence>
<comment type="similarity">
    <text evidence="2">Belongs to the SusD family.</text>
</comment>
<evidence type="ECO:0000256" key="4">
    <source>
        <dbReference type="ARBA" id="ARBA00023136"/>
    </source>
</evidence>
<dbReference type="Proteomes" id="UP000219281">
    <property type="component" value="Unassembled WGS sequence"/>
</dbReference>
<feature type="domain" description="SusD-like N-terminal" evidence="8">
    <location>
        <begin position="68"/>
        <end position="228"/>
    </location>
</feature>
<protein>
    <submittedName>
        <fullName evidence="9">Starch-binding associating with outer membrane</fullName>
    </submittedName>
</protein>
<reference evidence="10" key="1">
    <citation type="submission" date="2017-09" db="EMBL/GenBank/DDBJ databases">
        <authorList>
            <person name="Varghese N."/>
            <person name="Submissions S."/>
        </authorList>
    </citation>
    <scope>NUCLEOTIDE SEQUENCE [LARGE SCALE GENOMIC DNA]</scope>
    <source>
        <strain evidence="10">CGMCC 1.12803</strain>
    </source>
</reference>
<dbReference type="Gene3D" id="1.25.40.390">
    <property type="match status" value="1"/>
</dbReference>
<dbReference type="SUPFAM" id="SSF48452">
    <property type="entry name" value="TPR-like"/>
    <property type="match status" value="1"/>
</dbReference>
<organism evidence="9 10">
    <name type="scientific">Pedobacter xixiisoli</name>
    <dbReference type="NCBI Taxonomy" id="1476464"/>
    <lineage>
        <taxon>Bacteria</taxon>
        <taxon>Pseudomonadati</taxon>
        <taxon>Bacteroidota</taxon>
        <taxon>Sphingobacteriia</taxon>
        <taxon>Sphingobacteriales</taxon>
        <taxon>Sphingobacteriaceae</taxon>
        <taxon>Pedobacter</taxon>
    </lineage>
</organism>
<dbReference type="OrthoDB" id="5694214at2"/>
<evidence type="ECO:0000256" key="2">
    <source>
        <dbReference type="ARBA" id="ARBA00006275"/>
    </source>
</evidence>
<evidence type="ECO:0000259" key="7">
    <source>
        <dbReference type="Pfam" id="PF07980"/>
    </source>
</evidence>
<keyword evidence="3 6" id="KW-0732">Signal</keyword>
<keyword evidence="10" id="KW-1185">Reference proteome</keyword>
<dbReference type="InterPro" id="IPR033985">
    <property type="entry name" value="SusD-like_N"/>
</dbReference>
<feature type="domain" description="RagB/SusD" evidence="7">
    <location>
        <begin position="344"/>
        <end position="525"/>
    </location>
</feature>
<keyword evidence="4" id="KW-0472">Membrane</keyword>
<evidence type="ECO:0000313" key="9">
    <source>
        <dbReference type="EMBL" id="SOD14431.1"/>
    </source>
</evidence>
<comment type="subcellular location">
    <subcellularLocation>
        <location evidence="1">Cell outer membrane</location>
    </subcellularLocation>
</comment>
<dbReference type="EMBL" id="OCMT01000002">
    <property type="protein sequence ID" value="SOD14431.1"/>
    <property type="molecule type" value="Genomic_DNA"/>
</dbReference>
<dbReference type="Pfam" id="PF14322">
    <property type="entry name" value="SusD-like_3"/>
    <property type="match status" value="1"/>
</dbReference>
<dbReference type="InterPro" id="IPR012944">
    <property type="entry name" value="SusD_RagB_dom"/>
</dbReference>
<name>A0A285ZXQ7_9SPHI</name>
<evidence type="ECO:0000256" key="3">
    <source>
        <dbReference type="ARBA" id="ARBA00022729"/>
    </source>
</evidence>
<accession>A0A285ZXQ7</accession>
<dbReference type="AlphaFoldDB" id="A0A285ZXQ7"/>
<gene>
    <name evidence="9" type="ORF">SAMN06297358_1571</name>
</gene>
<evidence type="ECO:0000256" key="6">
    <source>
        <dbReference type="SAM" id="SignalP"/>
    </source>
</evidence>
<dbReference type="InterPro" id="IPR011990">
    <property type="entry name" value="TPR-like_helical_dom_sf"/>
</dbReference>
<evidence type="ECO:0000313" key="10">
    <source>
        <dbReference type="Proteomes" id="UP000219281"/>
    </source>
</evidence>
<dbReference type="GO" id="GO:0009279">
    <property type="term" value="C:cell outer membrane"/>
    <property type="evidence" value="ECO:0007669"/>
    <property type="project" value="UniProtKB-SubCell"/>
</dbReference>